<proteinExistence type="predicted"/>
<keyword evidence="1" id="KW-0413">Isomerase</keyword>
<dbReference type="PANTHER" id="PTHR10309">
    <property type="entry name" value="MANNOSE-6-PHOSPHATE ISOMERASE"/>
    <property type="match status" value="1"/>
</dbReference>
<dbReference type="EMBL" id="CP075371">
    <property type="protein sequence ID" value="QVT78427.1"/>
    <property type="molecule type" value="Genomic_DNA"/>
</dbReference>
<gene>
    <name evidence="1" type="primary">manA_1</name>
    <name evidence="1" type="ORF">ENKNEFLB_00804</name>
</gene>
<dbReference type="EC" id="5.3.1.8" evidence="1"/>
<name>A0ABX8EEB3_9ACTN</name>
<dbReference type="GO" id="GO:0032259">
    <property type="term" value="P:methylation"/>
    <property type="evidence" value="ECO:0007669"/>
    <property type="project" value="UniProtKB-KW"/>
</dbReference>
<organism evidence="1 2">
    <name type="scientific">Nocardioides aquaticus</name>
    <dbReference type="NCBI Taxonomy" id="160826"/>
    <lineage>
        <taxon>Bacteria</taxon>
        <taxon>Bacillati</taxon>
        <taxon>Actinomycetota</taxon>
        <taxon>Actinomycetes</taxon>
        <taxon>Propionibacteriales</taxon>
        <taxon>Nocardioidaceae</taxon>
        <taxon>Nocardioides</taxon>
    </lineage>
</organism>
<keyword evidence="1" id="KW-0489">Methyltransferase</keyword>
<evidence type="ECO:0000313" key="1">
    <source>
        <dbReference type="EMBL" id="QVT78427.1"/>
    </source>
</evidence>
<dbReference type="InterPro" id="IPR016305">
    <property type="entry name" value="Mannose-6-P_Isomerase"/>
</dbReference>
<dbReference type="PANTHER" id="PTHR10309:SF0">
    <property type="entry name" value="MANNOSE-6-PHOSPHATE ISOMERASE"/>
    <property type="match status" value="1"/>
</dbReference>
<evidence type="ECO:0000313" key="2">
    <source>
        <dbReference type="Proteomes" id="UP000679307"/>
    </source>
</evidence>
<keyword evidence="1" id="KW-0808">Transferase</keyword>
<dbReference type="GO" id="GO:0008168">
    <property type="term" value="F:methyltransferase activity"/>
    <property type="evidence" value="ECO:0007669"/>
    <property type="project" value="UniProtKB-KW"/>
</dbReference>
<dbReference type="GO" id="GO:0004476">
    <property type="term" value="F:mannose-6-phosphate isomerase activity"/>
    <property type="evidence" value="ECO:0007669"/>
    <property type="project" value="UniProtKB-EC"/>
</dbReference>
<sequence>MAGFRDVGRSTALLELLRNPWASGVAARLDPEFASQTLRTVVTEILTTPADDVRRILLGLVEAARDAAARGHDRERTHGALRSRRDTEGAVVRREAIRVFELFPTLAARYPDDPGVLVTLLLNHVVLAPGEAMFVGAGVVHAYASGFGVEIMAASDNVLRAGLTPKHRDVPELLDVTDFTPIPVPRWQPVVDGSSHRFSPPVADFTLTVELVGGRFPASTGPRVVLALEDGCRVSRGGAYHPLQRGQGLLVPAGADILEVDGRAAIGSVGD</sequence>
<protein>
    <submittedName>
        <fullName evidence="1">Mannose-6-phosphate isomerase</fullName>
        <ecNumber evidence="1">5.3.1.8</ecNumber>
    </submittedName>
</protein>
<reference evidence="1 2" key="1">
    <citation type="submission" date="2021-05" db="EMBL/GenBank/DDBJ databases">
        <title>Complete genome of Nocardioides aquaticus KCTC 9944T isolated from meromictic and hypersaline Ekho Lake, Antarctica.</title>
        <authorList>
            <person name="Hwang K."/>
            <person name="Kim K.M."/>
            <person name="Choe H."/>
        </authorList>
    </citation>
    <scope>NUCLEOTIDE SEQUENCE [LARGE SCALE GENOMIC DNA]</scope>
    <source>
        <strain evidence="1 2">KCTC 9944</strain>
    </source>
</reference>
<keyword evidence="2" id="KW-1185">Reference proteome</keyword>
<dbReference type="Proteomes" id="UP000679307">
    <property type="component" value="Chromosome"/>
</dbReference>
<accession>A0ABX8EEB3</accession>